<dbReference type="PANTHER" id="PTHR43317:SF1">
    <property type="entry name" value="THERMOSPERMINE SYNTHASE ACAULIS5"/>
    <property type="match status" value="1"/>
</dbReference>
<comment type="pathway">
    <text evidence="4">Amine and polyamine biosynthesis; spermidine biosynthesis; spermidine from putrescine: step 1/1.</text>
</comment>
<feature type="active site" description="Proton acceptor" evidence="4 5">
    <location>
        <position position="146"/>
    </location>
</feature>
<dbReference type="CDD" id="cd02440">
    <property type="entry name" value="AdoMet_MTases"/>
    <property type="match status" value="1"/>
</dbReference>
<dbReference type="PROSITE" id="PS51006">
    <property type="entry name" value="PABS_2"/>
    <property type="match status" value="1"/>
</dbReference>
<feature type="binding site" evidence="4">
    <location>
        <position position="100"/>
    </location>
    <ligand>
        <name>S-methyl-5'-thioadenosine</name>
        <dbReference type="ChEBI" id="CHEBI:17509"/>
    </ligand>
</feature>
<evidence type="ECO:0000256" key="5">
    <source>
        <dbReference type="PROSITE-ProRule" id="PRU00354"/>
    </source>
</evidence>
<reference evidence="7 8" key="1">
    <citation type="submission" date="2023-04" db="EMBL/GenBank/DDBJ databases">
        <title>Ectobacillus antri isolated from activated sludge.</title>
        <authorList>
            <person name="Yan P."/>
            <person name="Liu X."/>
        </authorList>
    </citation>
    <scope>NUCLEOTIDE SEQUENCE [LARGE SCALE GENOMIC DNA]</scope>
    <source>
        <strain evidence="7 8">C18H</strain>
    </source>
</reference>
<organism evidence="7 8">
    <name type="scientific">Ectobacillus antri</name>
    <dbReference type="NCBI Taxonomy" id="2486280"/>
    <lineage>
        <taxon>Bacteria</taxon>
        <taxon>Bacillati</taxon>
        <taxon>Bacillota</taxon>
        <taxon>Bacilli</taxon>
        <taxon>Bacillales</taxon>
        <taxon>Bacillaceae</taxon>
        <taxon>Ectobacillus</taxon>
    </lineage>
</organism>
<keyword evidence="2 4" id="KW-0808">Transferase</keyword>
<comment type="catalytic activity">
    <reaction evidence="4">
        <text>S-adenosyl 3-(methylsulfanyl)propylamine + putrescine = S-methyl-5'-thioadenosine + spermidine + H(+)</text>
        <dbReference type="Rhea" id="RHEA:12721"/>
        <dbReference type="ChEBI" id="CHEBI:15378"/>
        <dbReference type="ChEBI" id="CHEBI:17509"/>
        <dbReference type="ChEBI" id="CHEBI:57443"/>
        <dbReference type="ChEBI" id="CHEBI:57834"/>
        <dbReference type="ChEBI" id="CHEBI:326268"/>
        <dbReference type="EC" id="2.5.1.16"/>
    </reaction>
</comment>
<keyword evidence="8" id="KW-1185">Reference proteome</keyword>
<evidence type="ECO:0000256" key="1">
    <source>
        <dbReference type="ARBA" id="ARBA00007867"/>
    </source>
</evidence>
<evidence type="ECO:0000256" key="4">
    <source>
        <dbReference type="HAMAP-Rule" id="MF_00198"/>
    </source>
</evidence>
<comment type="subunit">
    <text evidence="4">Homodimer or homotetramer.</text>
</comment>
<dbReference type="RefSeq" id="WP_246000023.1">
    <property type="nucleotide sequence ID" value="NZ_JARRRY010000005.1"/>
</dbReference>
<evidence type="ECO:0000313" key="7">
    <source>
        <dbReference type="EMBL" id="MDG5754128.1"/>
    </source>
</evidence>
<name>A0ABT6H5R7_9BACI</name>
<dbReference type="SUPFAM" id="SSF53335">
    <property type="entry name" value="S-adenosyl-L-methionine-dependent methyltransferases"/>
    <property type="match status" value="1"/>
</dbReference>
<dbReference type="Proteomes" id="UP001218246">
    <property type="component" value="Unassembled WGS sequence"/>
</dbReference>
<dbReference type="EMBL" id="JARULN010000006">
    <property type="protein sequence ID" value="MDG5754128.1"/>
    <property type="molecule type" value="Genomic_DNA"/>
</dbReference>
<feature type="binding site" evidence="4">
    <location>
        <begin position="127"/>
        <end position="128"/>
    </location>
    <ligand>
        <name>S-methyl-5'-thioadenosine</name>
        <dbReference type="ChEBI" id="CHEBI:17509"/>
    </ligand>
</feature>
<proteinExistence type="inferred from homology"/>
<sequence length="264" mass="30275">MKWTMDFFGEEILFKKKSAYSTIYVSESDEQRNLRFLTSFQSGILKNEEGTSTPYLNSFLLGPIFLNREIKKILCIGLGTGYLVKTLRRIFPEIEIDVVEIDEEVYNVAKNYFNFSQDGKTEVHIVDAFNFVENANSSDYDLIALDAYDGNEIPSHLDTIEFYEELSRILMADGILITNLHGRLTGEHSIGFRNSFDKMGVVFKHSILIPSPNEWEMNILTLSSNSQIDKISADSKVLPAELISLIDPWLNTRQYNEKDIEEKV</sequence>
<dbReference type="EC" id="2.5.1.16" evidence="4"/>
<comment type="caution">
    <text evidence="7">The sequence shown here is derived from an EMBL/GenBank/DDBJ whole genome shotgun (WGS) entry which is preliminary data.</text>
</comment>
<dbReference type="Pfam" id="PF01564">
    <property type="entry name" value="Spermine_synth"/>
    <property type="match status" value="1"/>
</dbReference>
<dbReference type="InterPro" id="IPR001045">
    <property type="entry name" value="Spermi_synthase"/>
</dbReference>
<evidence type="ECO:0000259" key="6">
    <source>
        <dbReference type="PROSITE" id="PS51006"/>
    </source>
</evidence>
<comment type="similarity">
    <text evidence="1 4">Belongs to the spermidine/spermine synthase family.</text>
</comment>
<gene>
    <name evidence="4" type="primary">speE</name>
    <name evidence="7" type="ORF">P6P90_09090</name>
</gene>
<dbReference type="PANTHER" id="PTHR43317">
    <property type="entry name" value="THERMOSPERMINE SYNTHASE ACAULIS5"/>
    <property type="match status" value="1"/>
</dbReference>
<evidence type="ECO:0000256" key="3">
    <source>
        <dbReference type="ARBA" id="ARBA00023115"/>
    </source>
</evidence>
<dbReference type="HAMAP" id="MF_00198">
    <property type="entry name" value="Spermidine_synth"/>
    <property type="match status" value="1"/>
</dbReference>
<comment type="function">
    <text evidence="4">Catalyzes the irreversible transfer of a propylamine group from the amino donor S-adenosylmethioninamine (decarboxy-AdoMet) to putrescine (1,4-diaminobutane) to yield spermidine.</text>
</comment>
<dbReference type="InterPro" id="IPR030374">
    <property type="entry name" value="PABS"/>
</dbReference>
<evidence type="ECO:0000313" key="8">
    <source>
        <dbReference type="Proteomes" id="UP001218246"/>
    </source>
</evidence>
<accession>A0ABT6H5R7</accession>
<dbReference type="InterPro" id="IPR029063">
    <property type="entry name" value="SAM-dependent_MTases_sf"/>
</dbReference>
<dbReference type="Gene3D" id="3.40.50.150">
    <property type="entry name" value="Vaccinia Virus protein VP39"/>
    <property type="match status" value="1"/>
</dbReference>
<keyword evidence="3 4" id="KW-0620">Polyamine biosynthesis</keyword>
<keyword evidence="4" id="KW-0745">Spermidine biosynthesis</keyword>
<comment type="caution">
    <text evidence="4">Lacks conserved residue(s) required for the propagation of feature annotation.</text>
</comment>
<feature type="domain" description="PABS" evidence="6">
    <location>
        <begin position="1"/>
        <end position="224"/>
    </location>
</feature>
<dbReference type="NCBIfam" id="NF037959">
    <property type="entry name" value="MFS_SpdSyn"/>
    <property type="match status" value="1"/>
</dbReference>
<evidence type="ECO:0000256" key="2">
    <source>
        <dbReference type="ARBA" id="ARBA00022679"/>
    </source>
</evidence>
<protein>
    <recommendedName>
        <fullName evidence="4">Polyamine aminopropyltransferase</fullName>
    </recommendedName>
    <alternativeName>
        <fullName evidence="4">Putrescine aminopropyltransferase</fullName>
        <shortName evidence="4">PAPT</shortName>
    </alternativeName>
    <alternativeName>
        <fullName evidence="4">Spermidine synthase</fullName>
        <shortName evidence="4">SPDS</shortName>
        <shortName evidence="4">SPDSY</shortName>
        <ecNumber evidence="4">2.5.1.16</ecNumber>
    </alternativeName>
</protein>